<gene>
    <name evidence="1" type="ORF">C4B59_03970</name>
</gene>
<organism evidence="1 2">
    <name type="scientific">Candidatus Methanogaster sp</name>
    <dbReference type="NCBI Taxonomy" id="3386292"/>
    <lineage>
        <taxon>Archaea</taxon>
        <taxon>Methanobacteriati</taxon>
        <taxon>Methanobacteriota</taxon>
        <taxon>Stenosarchaea group</taxon>
        <taxon>Methanomicrobia</taxon>
        <taxon>Methanosarcinales</taxon>
        <taxon>ANME-2 cluster</taxon>
        <taxon>Candidatus Methanogasteraceae</taxon>
        <taxon>Candidatus Methanogaster</taxon>
    </lineage>
</organism>
<sequence>MVSPNTIIDLWADLHHQKQESWLPVLSGSMIPLLQIGDDVLVQSVSPNSIRPGNIIVFKSRDKLIVHRVIRRYDNGSPAFLQKGDSTTTAEIIRGEDVIGKVIAVRKGSRIIRLNDGIWKVINCALTLFSSSVYHLNPENPFLKKIAKFFFQRTRSLFNHLTQKLS</sequence>
<evidence type="ECO:0000313" key="1">
    <source>
        <dbReference type="EMBL" id="PXF61402.1"/>
    </source>
</evidence>
<protein>
    <submittedName>
        <fullName evidence="1">Signal peptidase I</fullName>
    </submittedName>
</protein>
<reference evidence="1" key="1">
    <citation type="submission" date="2018-01" db="EMBL/GenBank/DDBJ databases">
        <authorList>
            <person name="Krukenberg V."/>
        </authorList>
    </citation>
    <scope>NUCLEOTIDE SEQUENCE</scope>
    <source>
        <strain evidence="1">E20ANME2</strain>
    </source>
</reference>
<accession>A0AC61L5D6</accession>
<proteinExistence type="predicted"/>
<comment type="caution">
    <text evidence="1">The sequence shown here is derived from an EMBL/GenBank/DDBJ whole genome shotgun (WGS) entry which is preliminary data.</text>
</comment>
<dbReference type="Proteomes" id="UP000248329">
    <property type="component" value="Unassembled WGS sequence"/>
</dbReference>
<dbReference type="EMBL" id="PQXF01000005">
    <property type="protein sequence ID" value="PXF61402.1"/>
    <property type="molecule type" value="Genomic_DNA"/>
</dbReference>
<name>A0AC61L5D6_9EURY</name>
<evidence type="ECO:0000313" key="2">
    <source>
        <dbReference type="Proteomes" id="UP000248329"/>
    </source>
</evidence>